<accession>A0A9P0B6X0</accession>
<keyword evidence="1" id="KW-0812">Transmembrane</keyword>
<sequence>MSDQREAVFRTLRIKMIGLFVTVYLSNVSANEEQSVSINKPVKNWMHFSSDNIRCYCNLPACVTKGYMCKSRAGVCFSDLLEHPTKSRPTVYGGRHGCLELLTDRDQRSWCENQEDNAKPPLRKKHPKSLLVCCRNDMCNHVENPKTKNILNSTLFGQILEDSNGESRQTNGQQETLLYSNSEVWFRAATIAVPICGAVILFVLIALAVKILKSENENSLNHKLGPALYIHQLPSQGGNKNSCEKFPDFFDRNYENLLGKDDSRTHHQNLLFENENEAADRQMNAPLLLQNEIYNQNVNKNETNAKLNLIQSDDVCDYLEKNTDNFPEVNIVKKINNDKFSHL</sequence>
<keyword evidence="6" id="KW-1185">Reference proteome</keyword>
<dbReference type="AlphaFoldDB" id="A0A9P0B6X0"/>
<gene>
    <name evidence="5" type="ORF">MELIAE_LOCUS7340</name>
</gene>
<feature type="chain" id="PRO_5040385384" evidence="2">
    <location>
        <begin position="31"/>
        <end position="343"/>
    </location>
</feature>
<evidence type="ECO:0000313" key="5">
    <source>
        <dbReference type="EMBL" id="CAH0556163.1"/>
    </source>
</evidence>
<feature type="domain" description="BMP and activin membrane-bound inhibitor N-terminal" evidence="3">
    <location>
        <begin position="50"/>
        <end position="141"/>
    </location>
</feature>
<dbReference type="Proteomes" id="UP001154078">
    <property type="component" value="Chromosome 4"/>
</dbReference>
<evidence type="ECO:0000313" key="6">
    <source>
        <dbReference type="Proteomes" id="UP001154078"/>
    </source>
</evidence>
<dbReference type="PANTHER" id="PTHR15505">
    <property type="entry name" value="RIIA DOMAIN-CONTAINING PROTEIN 1"/>
    <property type="match status" value="1"/>
</dbReference>
<dbReference type="OrthoDB" id="5914644at2759"/>
<evidence type="ECO:0000259" key="3">
    <source>
        <dbReference type="Pfam" id="PF06211"/>
    </source>
</evidence>
<reference evidence="5" key="1">
    <citation type="submission" date="2021-12" db="EMBL/GenBank/DDBJ databases">
        <authorList>
            <person name="King R."/>
        </authorList>
    </citation>
    <scope>NUCLEOTIDE SEQUENCE</scope>
</reference>
<feature type="transmembrane region" description="Helical" evidence="1">
    <location>
        <begin position="184"/>
        <end position="209"/>
    </location>
</feature>
<dbReference type="Pfam" id="PF06211">
    <property type="entry name" value="BAMBI"/>
    <property type="match status" value="1"/>
</dbReference>
<dbReference type="PANTHER" id="PTHR15505:SF1">
    <property type="entry name" value="BMP AND ACTIVIN MEMBRANE-BOUND INHIBITOR HOMOLOG"/>
    <property type="match status" value="1"/>
</dbReference>
<keyword evidence="1" id="KW-1133">Transmembrane helix</keyword>
<evidence type="ECO:0000259" key="4">
    <source>
        <dbReference type="Pfam" id="PF19337"/>
    </source>
</evidence>
<dbReference type="InterPro" id="IPR045860">
    <property type="entry name" value="Snake_toxin-like_sf"/>
</dbReference>
<dbReference type="Gene3D" id="2.10.60.10">
    <property type="entry name" value="CD59"/>
    <property type="match status" value="1"/>
</dbReference>
<name>A0A9P0B6X0_BRAAE</name>
<feature type="domain" description="BMP and activin membrane-bound inhibitor C-terminal" evidence="4">
    <location>
        <begin position="178"/>
        <end position="219"/>
    </location>
</feature>
<keyword evidence="1" id="KW-0472">Membrane</keyword>
<dbReference type="Pfam" id="PF19337">
    <property type="entry name" value="BAMBI_C"/>
    <property type="match status" value="1"/>
</dbReference>
<evidence type="ECO:0000256" key="1">
    <source>
        <dbReference type="SAM" id="Phobius"/>
    </source>
</evidence>
<evidence type="ECO:0000256" key="2">
    <source>
        <dbReference type="SAM" id="SignalP"/>
    </source>
</evidence>
<organism evidence="5 6">
    <name type="scientific">Brassicogethes aeneus</name>
    <name type="common">Rape pollen beetle</name>
    <name type="synonym">Meligethes aeneus</name>
    <dbReference type="NCBI Taxonomy" id="1431903"/>
    <lineage>
        <taxon>Eukaryota</taxon>
        <taxon>Metazoa</taxon>
        <taxon>Ecdysozoa</taxon>
        <taxon>Arthropoda</taxon>
        <taxon>Hexapoda</taxon>
        <taxon>Insecta</taxon>
        <taxon>Pterygota</taxon>
        <taxon>Neoptera</taxon>
        <taxon>Endopterygota</taxon>
        <taxon>Coleoptera</taxon>
        <taxon>Polyphaga</taxon>
        <taxon>Cucujiformia</taxon>
        <taxon>Nitidulidae</taxon>
        <taxon>Meligethinae</taxon>
        <taxon>Brassicogethes</taxon>
    </lineage>
</organism>
<protein>
    <submittedName>
        <fullName evidence="5">Uncharacterized protein</fullName>
    </submittedName>
</protein>
<dbReference type="GO" id="GO:0005109">
    <property type="term" value="F:frizzled binding"/>
    <property type="evidence" value="ECO:0007669"/>
    <property type="project" value="TreeGrafter"/>
</dbReference>
<dbReference type="EMBL" id="OV121135">
    <property type="protein sequence ID" value="CAH0556163.1"/>
    <property type="molecule type" value="Genomic_DNA"/>
</dbReference>
<proteinExistence type="predicted"/>
<keyword evidence="2" id="KW-0732">Signal</keyword>
<dbReference type="SUPFAM" id="SSF57302">
    <property type="entry name" value="Snake toxin-like"/>
    <property type="match status" value="1"/>
</dbReference>
<dbReference type="InterPro" id="IPR045806">
    <property type="entry name" value="BAMBI_C"/>
</dbReference>
<dbReference type="InterPro" id="IPR045807">
    <property type="entry name" value="BAMBI_N"/>
</dbReference>
<dbReference type="CDD" id="cd23576">
    <property type="entry name" value="TFP_LU_ECD_BAMBI"/>
    <property type="match status" value="1"/>
</dbReference>
<feature type="signal peptide" evidence="2">
    <location>
        <begin position="1"/>
        <end position="30"/>
    </location>
</feature>